<gene>
    <name evidence="1" type="ORF">BV25DRAFT_1919194</name>
</gene>
<dbReference type="Proteomes" id="UP000814140">
    <property type="component" value="Unassembled WGS sequence"/>
</dbReference>
<reference evidence="1" key="2">
    <citation type="journal article" date="2022" name="New Phytol.">
        <title>Evolutionary transition to the ectomycorrhizal habit in the genomes of a hyperdiverse lineage of mushroom-forming fungi.</title>
        <authorList>
            <person name="Looney B."/>
            <person name="Miyauchi S."/>
            <person name="Morin E."/>
            <person name="Drula E."/>
            <person name="Courty P.E."/>
            <person name="Kohler A."/>
            <person name="Kuo A."/>
            <person name="LaButti K."/>
            <person name="Pangilinan J."/>
            <person name="Lipzen A."/>
            <person name="Riley R."/>
            <person name="Andreopoulos W."/>
            <person name="He G."/>
            <person name="Johnson J."/>
            <person name="Nolan M."/>
            <person name="Tritt A."/>
            <person name="Barry K.W."/>
            <person name="Grigoriev I.V."/>
            <person name="Nagy L.G."/>
            <person name="Hibbett D."/>
            <person name="Henrissat B."/>
            <person name="Matheny P.B."/>
            <person name="Labbe J."/>
            <person name="Martin F.M."/>
        </authorList>
    </citation>
    <scope>NUCLEOTIDE SEQUENCE</scope>
    <source>
        <strain evidence="1">HHB10654</strain>
    </source>
</reference>
<evidence type="ECO:0000313" key="1">
    <source>
        <dbReference type="EMBL" id="KAI0058688.1"/>
    </source>
</evidence>
<dbReference type="EMBL" id="MU277233">
    <property type="protein sequence ID" value="KAI0058688.1"/>
    <property type="molecule type" value="Genomic_DNA"/>
</dbReference>
<comment type="caution">
    <text evidence="1">The sequence shown here is derived from an EMBL/GenBank/DDBJ whole genome shotgun (WGS) entry which is preliminary data.</text>
</comment>
<accession>A0ACB8SS57</accession>
<organism evidence="1 2">
    <name type="scientific">Artomyces pyxidatus</name>
    <dbReference type="NCBI Taxonomy" id="48021"/>
    <lineage>
        <taxon>Eukaryota</taxon>
        <taxon>Fungi</taxon>
        <taxon>Dikarya</taxon>
        <taxon>Basidiomycota</taxon>
        <taxon>Agaricomycotina</taxon>
        <taxon>Agaricomycetes</taxon>
        <taxon>Russulales</taxon>
        <taxon>Auriscalpiaceae</taxon>
        <taxon>Artomyces</taxon>
    </lineage>
</organism>
<keyword evidence="2" id="KW-1185">Reference proteome</keyword>
<proteinExistence type="predicted"/>
<evidence type="ECO:0000313" key="2">
    <source>
        <dbReference type="Proteomes" id="UP000814140"/>
    </source>
</evidence>
<reference evidence="1" key="1">
    <citation type="submission" date="2021-03" db="EMBL/GenBank/DDBJ databases">
        <authorList>
            <consortium name="DOE Joint Genome Institute"/>
            <person name="Ahrendt S."/>
            <person name="Looney B.P."/>
            <person name="Miyauchi S."/>
            <person name="Morin E."/>
            <person name="Drula E."/>
            <person name="Courty P.E."/>
            <person name="Chicoki N."/>
            <person name="Fauchery L."/>
            <person name="Kohler A."/>
            <person name="Kuo A."/>
            <person name="Labutti K."/>
            <person name="Pangilinan J."/>
            <person name="Lipzen A."/>
            <person name="Riley R."/>
            <person name="Andreopoulos W."/>
            <person name="He G."/>
            <person name="Johnson J."/>
            <person name="Barry K.W."/>
            <person name="Grigoriev I.V."/>
            <person name="Nagy L."/>
            <person name="Hibbett D."/>
            <person name="Henrissat B."/>
            <person name="Matheny P.B."/>
            <person name="Labbe J."/>
            <person name="Martin F."/>
        </authorList>
    </citation>
    <scope>NUCLEOTIDE SEQUENCE</scope>
    <source>
        <strain evidence="1">HHB10654</strain>
    </source>
</reference>
<name>A0ACB8SS57_9AGAM</name>
<sequence length="98" mass="10200">MRPSAFFVGLIVIMSLVALQEKVNKNEKNNAPLLKGAPRPDNLPGTAPEALSSEDGGENGMVANAHGNSSTFMNSTMALPKTRGTESGDQRSSKDGAA</sequence>
<protein>
    <submittedName>
        <fullName evidence="1">Uncharacterized protein</fullName>
    </submittedName>
</protein>